<dbReference type="AlphaFoldDB" id="A0A1X6YA34"/>
<reference evidence="1 2" key="1">
    <citation type="submission" date="2017-03" db="EMBL/GenBank/DDBJ databases">
        <authorList>
            <person name="Afonso C.L."/>
            <person name="Miller P.J."/>
            <person name="Scott M.A."/>
            <person name="Spackman E."/>
            <person name="Goraichik I."/>
            <person name="Dimitrov K.M."/>
            <person name="Suarez D.L."/>
            <person name="Swayne D.E."/>
        </authorList>
    </citation>
    <scope>NUCLEOTIDE SEQUENCE [LARGE SCALE GENOMIC DNA]</scope>
    <source>
        <strain evidence="1 2">CECT 7751</strain>
    </source>
</reference>
<dbReference type="EMBL" id="FWFN01000001">
    <property type="protein sequence ID" value="SLN14490.1"/>
    <property type="molecule type" value="Genomic_DNA"/>
</dbReference>
<organism evidence="1 2">
    <name type="scientific">Pseudooceanicola marinus</name>
    <dbReference type="NCBI Taxonomy" id="396013"/>
    <lineage>
        <taxon>Bacteria</taxon>
        <taxon>Pseudomonadati</taxon>
        <taxon>Pseudomonadota</taxon>
        <taxon>Alphaproteobacteria</taxon>
        <taxon>Rhodobacterales</taxon>
        <taxon>Paracoccaceae</taxon>
        <taxon>Pseudooceanicola</taxon>
    </lineage>
</organism>
<accession>A0A1X6YA34</accession>
<evidence type="ECO:0000313" key="2">
    <source>
        <dbReference type="Proteomes" id="UP000193963"/>
    </source>
</evidence>
<sequence length="127" mass="14466">MFYRPDLIDELEAARDALDRWRDLHLEMALRLRRGRRSGLVHLRSQDESQCRLGRCLGEMRRQAPSDPYVAELCLLHDDFHAYAGAVQRMIEQGRADAAIAALTGMEFEGRRGALTDRITELLAEAA</sequence>
<dbReference type="RefSeq" id="WP_085886271.1">
    <property type="nucleotide sequence ID" value="NZ_FWFN01000001.1"/>
</dbReference>
<keyword evidence="2" id="KW-1185">Reference proteome</keyword>
<evidence type="ECO:0000313" key="1">
    <source>
        <dbReference type="EMBL" id="SLN14490.1"/>
    </source>
</evidence>
<dbReference type="Gene3D" id="1.20.120.30">
    <property type="entry name" value="Aspartate receptor, ligand-binding domain"/>
    <property type="match status" value="1"/>
</dbReference>
<protein>
    <submittedName>
        <fullName evidence="1">Uncharacterized protein</fullName>
    </submittedName>
</protein>
<dbReference type="Proteomes" id="UP000193963">
    <property type="component" value="Unassembled WGS sequence"/>
</dbReference>
<name>A0A1X6YA34_9RHOB</name>
<gene>
    <name evidence="1" type="ORF">PSM7751_00356</name>
</gene>
<proteinExistence type="predicted"/>
<dbReference type="OrthoDB" id="7876343at2"/>